<proteinExistence type="predicted"/>
<dbReference type="Pfam" id="PF09369">
    <property type="entry name" value="MZB"/>
    <property type="match status" value="1"/>
</dbReference>
<name>A0AAD0U358_9BURK</name>
<accession>A0AAD0U358</accession>
<dbReference type="InterPro" id="IPR018973">
    <property type="entry name" value="MZB"/>
</dbReference>
<dbReference type="Proteomes" id="UP000269199">
    <property type="component" value="Chromosome"/>
</dbReference>
<sequence length="256" mass="27522">MLSRVRASSKSGAVQPVLLLPAHSVTKVALRTVSEALVSAATSLLQIEPGELMAEFRPALTPEGIQGNEAQIFIYDTLPGGAGFAQDAASLGIRLFDAALKLMEGCPEKCDGSCYACLRTFRNRLDHGLIDRHVGASLLRYVIHGTSSYSAERLQSSEHLLYSSLLLSSIPDTSIRREATMQLAQGGEMSVPIVLFKNDGKKLCIFLSDPLAESIPASFDALPDLADSSLIIVNELIVRKNLATAIDQVVDALNRL</sequence>
<reference evidence="2 3" key="1">
    <citation type="submission" date="2017-11" db="EMBL/GenBank/DDBJ databases">
        <title>Complete genome sequence of Herbaspirillum rubrisubalbicans DSM 11543.</title>
        <authorList>
            <person name="Chen M."/>
            <person name="An Q."/>
        </authorList>
    </citation>
    <scope>NUCLEOTIDE SEQUENCE [LARGE SCALE GENOMIC DNA]</scope>
    <source>
        <strain evidence="2 3">DSM 11543</strain>
    </source>
</reference>
<feature type="domain" description="MrfA-like Zn-binding" evidence="1">
    <location>
        <begin position="34"/>
        <end position="118"/>
    </location>
</feature>
<organism evidence="2 3">
    <name type="scientific">Herbaspirillum rubrisubalbicans</name>
    <dbReference type="NCBI Taxonomy" id="80842"/>
    <lineage>
        <taxon>Bacteria</taxon>
        <taxon>Pseudomonadati</taxon>
        <taxon>Pseudomonadota</taxon>
        <taxon>Betaproteobacteria</taxon>
        <taxon>Burkholderiales</taxon>
        <taxon>Oxalobacteraceae</taxon>
        <taxon>Herbaspirillum</taxon>
    </lineage>
</organism>
<gene>
    <name evidence="2" type="ORF">RC54_00045</name>
</gene>
<evidence type="ECO:0000313" key="3">
    <source>
        <dbReference type="Proteomes" id="UP000269199"/>
    </source>
</evidence>
<evidence type="ECO:0000259" key="1">
    <source>
        <dbReference type="Pfam" id="PF09369"/>
    </source>
</evidence>
<evidence type="ECO:0000313" key="2">
    <source>
        <dbReference type="EMBL" id="AYR22304.1"/>
    </source>
</evidence>
<dbReference type="EMBL" id="CP024996">
    <property type="protein sequence ID" value="AYR22304.1"/>
    <property type="molecule type" value="Genomic_DNA"/>
</dbReference>
<dbReference type="AlphaFoldDB" id="A0AAD0U358"/>
<protein>
    <recommendedName>
        <fullName evidence="1">MrfA-like Zn-binding domain-containing protein</fullName>
    </recommendedName>
</protein>